<dbReference type="Proteomes" id="UP000009226">
    <property type="component" value="Chromosome"/>
</dbReference>
<evidence type="ECO:0000256" key="1">
    <source>
        <dbReference type="SAM" id="Phobius"/>
    </source>
</evidence>
<dbReference type="KEGG" id="dca:Desca_0557"/>
<proteinExistence type="predicted"/>
<feature type="transmembrane region" description="Helical" evidence="1">
    <location>
        <begin position="42"/>
        <end position="72"/>
    </location>
</feature>
<evidence type="ECO:0000313" key="3">
    <source>
        <dbReference type="Proteomes" id="UP000009226"/>
    </source>
</evidence>
<dbReference type="HOGENOM" id="CLU_2648596_0_0_9"/>
<reference evidence="2" key="1">
    <citation type="submission" date="2011-05" db="EMBL/GenBank/DDBJ databases">
        <title>Complete sequence of Desulfotomaculum carboxydivorans CO-1-SRB.</title>
        <authorList>
            <consortium name="US DOE Joint Genome Institute"/>
            <person name="Lucas S."/>
            <person name="Han J."/>
            <person name="Lapidus A."/>
            <person name="Cheng J.-F."/>
            <person name="Goodwin L."/>
            <person name="Pitluck S."/>
            <person name="Peters L."/>
            <person name="Mikhailova N."/>
            <person name="Lu M."/>
            <person name="Han C."/>
            <person name="Tapia R."/>
            <person name="Land M."/>
            <person name="Hauser L."/>
            <person name="Kyrpides N."/>
            <person name="Ivanova N."/>
            <person name="Pagani I."/>
            <person name="Stams A."/>
            <person name="Plugge C."/>
            <person name="Muyzer G."/>
            <person name="Kuever J."/>
            <person name="Parshina S."/>
            <person name="Ivanova A."/>
            <person name="Nazina T."/>
            <person name="Woyke T."/>
        </authorList>
    </citation>
    <scope>NUCLEOTIDE SEQUENCE [LARGE SCALE GENOMIC DNA]</scope>
    <source>
        <strain evidence="2">CO-1-SRB</strain>
    </source>
</reference>
<gene>
    <name evidence="2" type="ordered locus">Desca_0557</name>
</gene>
<name>F6B7S5_DESCC</name>
<dbReference type="RefSeq" id="WP_003541490.1">
    <property type="nucleotide sequence ID" value="NC_015565.1"/>
</dbReference>
<organism evidence="2 3">
    <name type="scientific">Desulfotomaculum nigrificans (strain DSM 14880 / VKM B-2319 / CO-1-SRB)</name>
    <name type="common">Desulfotomaculum carboxydivorans</name>
    <dbReference type="NCBI Taxonomy" id="868595"/>
    <lineage>
        <taxon>Bacteria</taxon>
        <taxon>Bacillati</taxon>
        <taxon>Bacillota</taxon>
        <taxon>Clostridia</taxon>
        <taxon>Eubacteriales</taxon>
        <taxon>Desulfotomaculaceae</taxon>
        <taxon>Desulfotomaculum</taxon>
    </lineage>
</organism>
<protein>
    <submittedName>
        <fullName evidence="2">Uncharacterized protein</fullName>
    </submittedName>
</protein>
<evidence type="ECO:0000313" key="2">
    <source>
        <dbReference type="EMBL" id="AEF93447.1"/>
    </source>
</evidence>
<dbReference type="EMBL" id="CP002736">
    <property type="protein sequence ID" value="AEF93447.1"/>
    <property type="molecule type" value="Genomic_DNA"/>
</dbReference>
<keyword evidence="1" id="KW-0472">Membrane</keyword>
<sequence precursor="true">MSEKTKSGVLKTLLLLALAAVAYILIFTNIDMLNKFYLSKGIIPAIALLATIIGMAALYGSAAASLLGLLGLESKH</sequence>
<dbReference type="STRING" id="868595.Desca_0557"/>
<accession>F6B7S5</accession>
<keyword evidence="1" id="KW-1133">Transmembrane helix</keyword>
<keyword evidence="1" id="KW-0812">Transmembrane</keyword>
<keyword evidence="3" id="KW-1185">Reference proteome</keyword>
<feature type="transmembrane region" description="Helical" evidence="1">
    <location>
        <begin position="12"/>
        <end position="30"/>
    </location>
</feature>
<dbReference type="AlphaFoldDB" id="F6B7S5"/>